<protein>
    <submittedName>
        <fullName evidence="1">Uncharacterized protein</fullName>
    </submittedName>
</protein>
<dbReference type="EMBL" id="BKBI01000010">
    <property type="protein sequence ID" value="GEQ36073.1"/>
    <property type="molecule type" value="Genomic_DNA"/>
</dbReference>
<dbReference type="AlphaFoldDB" id="A0AAV3WV66"/>
<dbReference type="RefSeq" id="WP_091761398.1">
    <property type="nucleotide sequence ID" value="NZ_BJVX01000010.1"/>
</dbReference>
<dbReference type="Proteomes" id="UP000887127">
    <property type="component" value="Unassembled WGS sequence"/>
</dbReference>
<reference evidence="1" key="1">
    <citation type="submission" date="2019-08" db="EMBL/GenBank/DDBJ databases">
        <title>Marinilactibacillus psychrotolerans M13-2T whole genome sequencing project.</title>
        <authorList>
            <person name="Ishikawa M."/>
            <person name="Suzuki T."/>
            <person name="Matsutani M."/>
        </authorList>
    </citation>
    <scope>NUCLEOTIDE SEQUENCE</scope>
    <source>
        <strain evidence="1">M13-2T</strain>
    </source>
</reference>
<name>A0AAV3WV66_9LACT</name>
<accession>A0AAV3WV66</accession>
<sequence length="84" mass="9959">MDKEITSALLAISSLIEKYGEEQNILCLYLKGEKNSFDLLLDTQCNRATIKRFENKFNVEIIVHTYNLLYMYKKLIKQYDETDK</sequence>
<evidence type="ECO:0000313" key="2">
    <source>
        <dbReference type="Proteomes" id="UP000887127"/>
    </source>
</evidence>
<evidence type="ECO:0000313" key="1">
    <source>
        <dbReference type="EMBL" id="GEQ36073.1"/>
    </source>
</evidence>
<dbReference type="GeneID" id="96911586"/>
<gene>
    <name evidence="1" type="ORF">M132T_15810</name>
</gene>
<comment type="caution">
    <text evidence="1">The sequence shown here is derived from an EMBL/GenBank/DDBJ whole genome shotgun (WGS) entry which is preliminary data.</text>
</comment>
<proteinExistence type="predicted"/>
<organism evidence="1 2">
    <name type="scientific">Marinilactibacillus psychrotolerans</name>
    <dbReference type="NCBI Taxonomy" id="191770"/>
    <lineage>
        <taxon>Bacteria</taxon>
        <taxon>Bacillati</taxon>
        <taxon>Bacillota</taxon>
        <taxon>Bacilli</taxon>
        <taxon>Lactobacillales</taxon>
        <taxon>Carnobacteriaceae</taxon>
        <taxon>Marinilactibacillus</taxon>
    </lineage>
</organism>